<evidence type="ECO:0000256" key="2">
    <source>
        <dbReference type="SAM" id="MobiDB-lite"/>
    </source>
</evidence>
<dbReference type="EC" id="5.6.2.3" evidence="1"/>
<reference evidence="7" key="2">
    <citation type="submission" date="2025-08" db="UniProtKB">
        <authorList>
            <consortium name="RefSeq"/>
        </authorList>
    </citation>
    <scope>IDENTIFICATION</scope>
    <source>
        <tissue evidence="7">Leaves</tissue>
    </source>
</reference>
<dbReference type="Pfam" id="PF21530">
    <property type="entry name" value="Pif1_2B_dom"/>
    <property type="match status" value="1"/>
</dbReference>
<name>A0A6P6X7H0_COFAR</name>
<dbReference type="InterPro" id="IPR010285">
    <property type="entry name" value="DNA_helicase_pif1-like_DEAD"/>
</dbReference>
<dbReference type="RefSeq" id="XP_027123334.1">
    <property type="nucleotide sequence ID" value="XM_027267533.1"/>
</dbReference>
<evidence type="ECO:0000256" key="1">
    <source>
        <dbReference type="RuleBase" id="RU363044"/>
    </source>
</evidence>
<gene>
    <name evidence="7" type="primary">LOC113740044</name>
</gene>
<protein>
    <recommendedName>
        <fullName evidence="1">ATP-dependent DNA helicase</fullName>
        <ecNumber evidence="1">5.6.2.3</ecNumber>
    </recommendedName>
</protein>
<feature type="domain" description="DNA helicase Pif1-like 2B" evidence="5">
    <location>
        <begin position="976"/>
        <end position="1018"/>
    </location>
</feature>
<keyword evidence="1" id="KW-0347">Helicase</keyword>
<feature type="domain" description="DNA helicase Pif1-like DEAD-box helicase" evidence="3">
    <location>
        <begin position="676"/>
        <end position="880"/>
    </location>
</feature>
<proteinExistence type="inferred from homology"/>
<dbReference type="OrthoDB" id="1165673at2759"/>
<keyword evidence="1" id="KW-0547">Nucleotide-binding</keyword>
<dbReference type="GO" id="GO:0006310">
    <property type="term" value="P:DNA recombination"/>
    <property type="evidence" value="ECO:0007669"/>
    <property type="project" value="UniProtKB-KW"/>
</dbReference>
<dbReference type="AlphaFoldDB" id="A0A6P6X7H0"/>
<dbReference type="InterPro" id="IPR025476">
    <property type="entry name" value="Helitron_helicase-like"/>
</dbReference>
<comment type="cofactor">
    <cofactor evidence="1">
        <name>Mg(2+)</name>
        <dbReference type="ChEBI" id="CHEBI:18420"/>
    </cofactor>
</comment>
<comment type="catalytic activity">
    <reaction evidence="1">
        <text>ATP + H2O = ADP + phosphate + H(+)</text>
        <dbReference type="Rhea" id="RHEA:13065"/>
        <dbReference type="ChEBI" id="CHEBI:15377"/>
        <dbReference type="ChEBI" id="CHEBI:15378"/>
        <dbReference type="ChEBI" id="CHEBI:30616"/>
        <dbReference type="ChEBI" id="CHEBI:43474"/>
        <dbReference type="ChEBI" id="CHEBI:456216"/>
        <dbReference type="EC" id="5.6.2.3"/>
    </reaction>
</comment>
<organism evidence="6 7">
    <name type="scientific">Coffea arabica</name>
    <name type="common">Arabian coffee</name>
    <dbReference type="NCBI Taxonomy" id="13443"/>
    <lineage>
        <taxon>Eukaryota</taxon>
        <taxon>Viridiplantae</taxon>
        <taxon>Streptophyta</taxon>
        <taxon>Embryophyta</taxon>
        <taxon>Tracheophyta</taxon>
        <taxon>Spermatophyta</taxon>
        <taxon>Magnoliopsida</taxon>
        <taxon>eudicotyledons</taxon>
        <taxon>Gunneridae</taxon>
        <taxon>Pentapetalae</taxon>
        <taxon>asterids</taxon>
        <taxon>lamiids</taxon>
        <taxon>Gentianales</taxon>
        <taxon>Rubiaceae</taxon>
        <taxon>Ixoroideae</taxon>
        <taxon>Gardenieae complex</taxon>
        <taxon>Bertiereae - Coffeeae clade</taxon>
        <taxon>Coffeeae</taxon>
        <taxon>Coffea</taxon>
    </lineage>
</organism>
<evidence type="ECO:0000259" key="3">
    <source>
        <dbReference type="Pfam" id="PF05970"/>
    </source>
</evidence>
<dbReference type="Proteomes" id="UP001652660">
    <property type="component" value="Chromosome 4c"/>
</dbReference>
<keyword evidence="1" id="KW-0067">ATP-binding</keyword>
<dbReference type="GO" id="GO:0000723">
    <property type="term" value="P:telomere maintenance"/>
    <property type="evidence" value="ECO:0007669"/>
    <property type="project" value="InterPro"/>
</dbReference>
<dbReference type="InterPro" id="IPR027417">
    <property type="entry name" value="P-loop_NTPase"/>
</dbReference>
<feature type="compositionally biased region" description="Polar residues" evidence="2">
    <location>
        <begin position="42"/>
        <end position="57"/>
    </location>
</feature>
<dbReference type="GO" id="GO:0006281">
    <property type="term" value="P:DNA repair"/>
    <property type="evidence" value="ECO:0007669"/>
    <property type="project" value="UniProtKB-KW"/>
</dbReference>
<dbReference type="GO" id="GO:0043139">
    <property type="term" value="F:5'-3' DNA helicase activity"/>
    <property type="evidence" value="ECO:0007669"/>
    <property type="project" value="UniProtKB-EC"/>
</dbReference>
<dbReference type="GeneID" id="113740044"/>
<keyword evidence="1" id="KW-0233">DNA recombination</keyword>
<feature type="region of interest" description="Disordered" evidence="2">
    <location>
        <begin position="1"/>
        <end position="64"/>
    </location>
</feature>
<keyword evidence="1" id="KW-0234">DNA repair</keyword>
<dbReference type="GO" id="GO:0016787">
    <property type="term" value="F:hydrolase activity"/>
    <property type="evidence" value="ECO:0007669"/>
    <property type="project" value="UniProtKB-KW"/>
</dbReference>
<evidence type="ECO:0000313" key="6">
    <source>
        <dbReference type="Proteomes" id="UP001652660"/>
    </source>
</evidence>
<keyword evidence="6" id="KW-1185">Reference proteome</keyword>
<dbReference type="PANTHER" id="PTHR10492">
    <property type="match status" value="1"/>
</dbReference>
<dbReference type="Gene3D" id="3.40.50.300">
    <property type="entry name" value="P-loop containing nucleotide triphosphate hydrolases"/>
    <property type="match status" value="1"/>
</dbReference>
<reference evidence="6" key="1">
    <citation type="journal article" date="2025" name="Foods">
        <title>Unveiling the Microbial Signatures of Arabica Coffee Cherries: Insights into Ripeness Specific Diversity, Functional Traits, and Implications for Quality and Safety.</title>
        <authorList>
            <consortium name="RefSeq"/>
            <person name="Tenea G.N."/>
            <person name="Cifuentes V."/>
            <person name="Reyes P."/>
            <person name="Cevallos-Vallejos M."/>
        </authorList>
    </citation>
    <scope>NUCLEOTIDE SEQUENCE [LARGE SCALE GENOMIC DNA]</scope>
</reference>
<accession>A0A6P6X7H0</accession>
<comment type="similarity">
    <text evidence="1">Belongs to the helicase family.</text>
</comment>
<keyword evidence="1" id="KW-0378">Hydrolase</keyword>
<dbReference type="GO" id="GO:0005524">
    <property type="term" value="F:ATP binding"/>
    <property type="evidence" value="ECO:0007669"/>
    <property type="project" value="UniProtKB-KW"/>
</dbReference>
<dbReference type="PANTHER" id="PTHR10492:SF100">
    <property type="entry name" value="ATP-DEPENDENT DNA HELICASE"/>
    <property type="match status" value="1"/>
</dbReference>
<dbReference type="InterPro" id="IPR049163">
    <property type="entry name" value="Pif1-like_2B_dom"/>
</dbReference>
<keyword evidence="1" id="KW-0227">DNA damage</keyword>
<evidence type="ECO:0000259" key="4">
    <source>
        <dbReference type="Pfam" id="PF14214"/>
    </source>
</evidence>
<dbReference type="Pfam" id="PF05970">
    <property type="entry name" value="PIF1"/>
    <property type="match status" value="1"/>
</dbReference>
<dbReference type="Pfam" id="PF14214">
    <property type="entry name" value="Helitron_like_N"/>
    <property type="match status" value="1"/>
</dbReference>
<feature type="domain" description="Helitron helicase-like" evidence="4">
    <location>
        <begin position="279"/>
        <end position="331"/>
    </location>
</feature>
<evidence type="ECO:0000259" key="5">
    <source>
        <dbReference type="Pfam" id="PF21530"/>
    </source>
</evidence>
<dbReference type="SUPFAM" id="SSF52540">
    <property type="entry name" value="P-loop containing nucleoside triphosphate hydrolases"/>
    <property type="match status" value="2"/>
</dbReference>
<sequence>MRYAAMDQEKKDALNRHRKASYAAKRQSSPVAPTLAVRQLDKQNSTPGYCSDSSGRNRSIPDTDAQNIIDSDALADAFDGISEQLAFDMRSQNLPPQSSIPVSSSTVPSPLGVPAMVPVEEGTYVLEFDNSRFSESLNNPQIVVNTRVDGEDNHRIVLNSDPQLDQRVYNLPTSSQVAAIWTENEDEALEKMRENDRSMLLHTRRLLQQFAVDIYVKIEMSRLDFHRKNQTDIRTEILQGVMDSLSAGQTEGKSVSRRVYLLASFIGGPRDMCRRYVDAMDRPDLVSRVFRAKFELLKTKIVKKKIFGEVAACVHVIEFQKRGLPHAYLLIILKPEFKPLNSDAYDRIVSAEIPDPQNQSYLYNLVLKHRMHGRCELLNKENVCMKDGFCKNHYPKNFCDFTVHTEDSYPHYRRQNNGRFVRVRNNTLGNRWVVPYNPYLLALFDCHMNVEIYSMVKLVKYLYKYVYKGHDRVNFHIYSEDNPDDIDEIKNFQVGRWVVAAEAFWCIYRFNINEMTPAVYTLQLHLPDFLTVNGKLMLSYRDATFQMGLLQSNTHLEDTLNEATAFQMFSSLRTLFAILLAYCSSSNPKVLWERYEAEMSRDFERDKSFSTQNVEQIRRCVLLDINKSLEQIGKNINDYHLVLDSFVLSHDERLTREIQSELSIQFTEQDFLLPSKLNIGQRFAYDNILKEVFSSGNNYFFFVDGPGGIGKTFLYRSILATLRSQGFIAIAVASFGVAASILPGGRTAHSRFKIPLDISASKVCHISKQSSVAKLIMMAKLILWDEASMAKRDTIEVFDKLLKDVMDSDLSFGGKVVVFWEDFRQTLPIIQNATKDQQIEASFVNSPLWSSLRKLILTENMRAISDSHFSDFLLRIGEGCELEDADGKITLSKDISIPFDNKEDSLNRFVNFVFSDLSVYSSDPYQITNRCILTPKNTCVDDINEMMIDRFPGRPFVYMSNDRTINERDQSDYENFLNSLNPKGLPPHKLVLKEGCPIILLRNLNPMEGLCNGTWLICRELK</sequence>
<evidence type="ECO:0000313" key="7">
    <source>
        <dbReference type="RefSeq" id="XP_027123334.1"/>
    </source>
</evidence>